<evidence type="ECO:0000256" key="6">
    <source>
        <dbReference type="ARBA" id="ARBA00023012"/>
    </source>
</evidence>
<dbReference type="Pfam" id="PF02518">
    <property type="entry name" value="HATPase_c"/>
    <property type="match status" value="1"/>
</dbReference>
<dbReference type="PROSITE" id="PS50109">
    <property type="entry name" value="HIS_KIN"/>
    <property type="match status" value="1"/>
</dbReference>
<comment type="catalytic activity">
    <reaction evidence="1">
        <text>ATP + protein L-histidine = ADP + protein N-phospho-L-histidine.</text>
        <dbReference type="EC" id="2.7.13.3"/>
    </reaction>
</comment>
<gene>
    <name evidence="9" type="ORF">DSM106972_074620</name>
</gene>
<evidence type="ECO:0000313" key="10">
    <source>
        <dbReference type="Proteomes" id="UP000271624"/>
    </source>
</evidence>
<dbReference type="InterPro" id="IPR005467">
    <property type="entry name" value="His_kinase_dom"/>
</dbReference>
<proteinExistence type="inferred from homology"/>
<dbReference type="InterPro" id="IPR003018">
    <property type="entry name" value="GAF"/>
</dbReference>
<comment type="similarity">
    <text evidence="2">In the N-terminal section; belongs to the phytochrome family.</text>
</comment>
<dbReference type="EMBL" id="RSCL01000024">
    <property type="protein sequence ID" value="RUT00334.1"/>
    <property type="molecule type" value="Genomic_DNA"/>
</dbReference>
<reference evidence="9" key="1">
    <citation type="submission" date="2018-12" db="EMBL/GenBank/DDBJ databases">
        <authorList>
            <person name="Will S."/>
            <person name="Neumann-Schaal M."/>
            <person name="Henke P."/>
        </authorList>
    </citation>
    <scope>NUCLEOTIDE SEQUENCE</scope>
    <source>
        <strain evidence="9">PCC 7102</strain>
    </source>
</reference>
<reference evidence="9" key="2">
    <citation type="journal article" date="2019" name="Genome Biol. Evol.">
        <title>Day and night: Metabolic profiles and evolutionary relationships of six axenic non-marine cyanobacteria.</title>
        <authorList>
            <person name="Will S.E."/>
            <person name="Henke P."/>
            <person name="Boedeker C."/>
            <person name="Huang S."/>
            <person name="Brinkmann H."/>
            <person name="Rohde M."/>
            <person name="Jarek M."/>
            <person name="Friedl T."/>
            <person name="Seufert S."/>
            <person name="Schumacher M."/>
            <person name="Overmann J."/>
            <person name="Neumann-Schaal M."/>
            <person name="Petersen J."/>
        </authorList>
    </citation>
    <scope>NUCLEOTIDE SEQUENCE [LARGE SCALE GENOMIC DNA]</scope>
    <source>
        <strain evidence="9">PCC 7102</strain>
    </source>
</reference>
<dbReference type="OrthoDB" id="474548at2"/>
<dbReference type="SMART" id="SM00387">
    <property type="entry name" value="HATPase_c"/>
    <property type="match status" value="1"/>
</dbReference>
<comment type="caution">
    <text evidence="9">The sequence shown here is derived from an EMBL/GenBank/DDBJ whole genome shotgun (WGS) entry which is preliminary data.</text>
</comment>
<dbReference type="InterPro" id="IPR036097">
    <property type="entry name" value="HisK_dim/P_sf"/>
</dbReference>
<dbReference type="CDD" id="cd00082">
    <property type="entry name" value="HisKA"/>
    <property type="match status" value="1"/>
</dbReference>
<dbReference type="Proteomes" id="UP000271624">
    <property type="component" value="Unassembled WGS sequence"/>
</dbReference>
<dbReference type="EC" id="2.7.13.3" evidence="3"/>
<evidence type="ECO:0000313" key="9">
    <source>
        <dbReference type="EMBL" id="RUT00334.1"/>
    </source>
</evidence>
<keyword evidence="5" id="KW-0418">Kinase</keyword>
<name>A0A3S1CF73_9CYAN</name>
<dbReference type="AlphaFoldDB" id="A0A3S1CF73"/>
<dbReference type="InterPro" id="IPR016132">
    <property type="entry name" value="Phyto_chromo_attachment"/>
</dbReference>
<keyword evidence="4" id="KW-0597">Phosphoprotein</keyword>
<dbReference type="PANTHER" id="PTHR43065">
    <property type="entry name" value="SENSOR HISTIDINE KINASE"/>
    <property type="match status" value="1"/>
</dbReference>
<keyword evidence="10" id="KW-1185">Reference proteome</keyword>
<dbReference type="Pfam" id="PF00360">
    <property type="entry name" value="PHY"/>
    <property type="match status" value="1"/>
</dbReference>
<feature type="domain" description="Histidine kinase" evidence="8">
    <location>
        <begin position="650"/>
        <end position="906"/>
    </location>
</feature>
<feature type="domain" description="Phytochrome chromophore attachment site" evidence="7">
    <location>
        <begin position="31"/>
        <end position="202"/>
    </location>
</feature>
<dbReference type="InterPro" id="IPR013515">
    <property type="entry name" value="Phytochrome_cen-reg"/>
</dbReference>
<dbReference type="SUPFAM" id="SSF47384">
    <property type="entry name" value="Homodimeric domain of signal transducing histidine kinase"/>
    <property type="match status" value="1"/>
</dbReference>
<dbReference type="GO" id="GO:0006355">
    <property type="term" value="P:regulation of DNA-templated transcription"/>
    <property type="evidence" value="ECO:0007669"/>
    <property type="project" value="InterPro"/>
</dbReference>
<evidence type="ECO:0000256" key="3">
    <source>
        <dbReference type="ARBA" id="ARBA00012438"/>
    </source>
</evidence>
<feature type="domain" description="Phytochrome chromophore attachment site" evidence="7">
    <location>
        <begin position="457"/>
        <end position="593"/>
    </location>
</feature>
<dbReference type="InterPro" id="IPR003661">
    <property type="entry name" value="HisK_dim/P_dom"/>
</dbReference>
<organism evidence="9 10">
    <name type="scientific">Dulcicalothrix desertica PCC 7102</name>
    <dbReference type="NCBI Taxonomy" id="232991"/>
    <lineage>
        <taxon>Bacteria</taxon>
        <taxon>Bacillati</taxon>
        <taxon>Cyanobacteriota</taxon>
        <taxon>Cyanophyceae</taxon>
        <taxon>Nostocales</taxon>
        <taxon>Calotrichaceae</taxon>
        <taxon>Dulcicalothrix</taxon>
    </lineage>
</organism>
<dbReference type="PANTHER" id="PTHR43065:SF50">
    <property type="entry name" value="HISTIDINE KINASE"/>
    <property type="match status" value="1"/>
</dbReference>
<evidence type="ECO:0000256" key="5">
    <source>
        <dbReference type="ARBA" id="ARBA00022777"/>
    </source>
</evidence>
<evidence type="ECO:0000259" key="7">
    <source>
        <dbReference type="PROSITE" id="PS50046"/>
    </source>
</evidence>
<dbReference type="Gene3D" id="3.30.450.40">
    <property type="match status" value="3"/>
</dbReference>
<dbReference type="InterPro" id="IPR029016">
    <property type="entry name" value="GAF-like_dom_sf"/>
</dbReference>
<dbReference type="SUPFAM" id="SSF55874">
    <property type="entry name" value="ATPase domain of HSP90 chaperone/DNA topoisomerase II/histidine kinase"/>
    <property type="match status" value="1"/>
</dbReference>
<dbReference type="GO" id="GO:0009584">
    <property type="term" value="P:detection of visible light"/>
    <property type="evidence" value="ECO:0007669"/>
    <property type="project" value="InterPro"/>
</dbReference>
<dbReference type="GO" id="GO:0000155">
    <property type="term" value="F:phosphorelay sensor kinase activity"/>
    <property type="evidence" value="ECO:0007669"/>
    <property type="project" value="InterPro"/>
</dbReference>
<accession>A0A3S1CF73</accession>
<protein>
    <recommendedName>
        <fullName evidence="3">histidine kinase</fullName>
        <ecNumber evidence="3">2.7.13.3</ecNumber>
    </recommendedName>
</protein>
<evidence type="ECO:0000256" key="4">
    <source>
        <dbReference type="ARBA" id="ARBA00022553"/>
    </source>
</evidence>
<dbReference type="Pfam" id="PF01590">
    <property type="entry name" value="GAF"/>
    <property type="match status" value="2"/>
</dbReference>
<evidence type="ECO:0000256" key="1">
    <source>
        <dbReference type="ARBA" id="ARBA00000085"/>
    </source>
</evidence>
<dbReference type="Gene3D" id="1.10.287.130">
    <property type="match status" value="1"/>
</dbReference>
<keyword evidence="6" id="KW-0902">Two-component regulatory system</keyword>
<dbReference type="RefSeq" id="WP_127085556.1">
    <property type="nucleotide sequence ID" value="NZ_RSCL01000024.1"/>
</dbReference>
<dbReference type="SUPFAM" id="SSF55781">
    <property type="entry name" value="GAF domain-like"/>
    <property type="match status" value="3"/>
</dbReference>
<sequence length="911" mass="102908">MKSADSFKNVQQSEQEGLLHRITDLIRQTVELQEILNAVVLEVRNFLQADRVMVYKFDEDESGEVVAESNEQHKLPSLLGLHFPASDIPLEAREMFLKARQRSIVDVASGKIGLSPLDLPSSFRINELQGKEIIQYRAVEECHIEYLKAMGVQSSLVLPILSQKFLEPGSPTSLWGLLVSHHSQPRTIFKRELPVLQQVVDQVSIAITQSNLVAQARIEQRRQTITNQVITQLHSLPTTQLQAALETTIEALSGCGGRMYIYATGKLYTHGEQPKLPDSLQNTAIEEHPFWQHWMEEFRFDSVWAITDIYKEPELNFLTSAFQHTKIRGLLVMPLGYYQNFVGVVSIFRNEDNTEILWAGRRQKNLLNALPQISFKAWHEQRQGKARVWSSEDITLAQTLAYHISMSIQQQLMYQELQEFNLTLKQQVQAQTSELEKALLITDAVRLISEQIRGSLDFKTTLQTIVSEVRKILNADRALIYQLFDDNNGEVVVEELNGNCSSVLAVKAPLECFPVESARICLRGQARAINNVATAALTPCHQEFLKSLHVQANLIVPIKISQQLWGLLIAHQCEAPRVWHNDEIGLLQQLADQAAIAIQQAQLYEQSRTAETEAKSKAMQLGQALYDLQKTQTQLIQSEKMSGLGQLVAGIAHEINNPVNFIYGNLSHASEYTEQLIELIKLYQQQYPDDNSVINAKIKDIDLDFVTDDLPKIMSSMEIGAERICSIVLSLRNFSRLDEADMKPVDLHEGIDSTLLILQHRFKSSVDFPGIEVIKQYGDLPRVECYAGQINQVFINIICNAVDALIEKYKYKETNDDNPQILISTATSTNKQSAIIRITDNGVGIAEDIRTRIFDPFYTTKEVGKGTGLGLAISYQIVVEKHGGIIKCTSKPNQNTEFMIEIPLKQDIMHK</sequence>
<dbReference type="Gene3D" id="3.30.565.10">
    <property type="entry name" value="Histidine kinase-like ATPase, C-terminal domain"/>
    <property type="match status" value="1"/>
</dbReference>
<evidence type="ECO:0000256" key="2">
    <source>
        <dbReference type="ARBA" id="ARBA00006402"/>
    </source>
</evidence>
<evidence type="ECO:0000259" key="8">
    <source>
        <dbReference type="PROSITE" id="PS50109"/>
    </source>
</evidence>
<dbReference type="PROSITE" id="PS50046">
    <property type="entry name" value="PHYTOCHROME_2"/>
    <property type="match status" value="2"/>
</dbReference>
<dbReference type="PRINTS" id="PR00344">
    <property type="entry name" value="BCTRLSENSOR"/>
</dbReference>
<dbReference type="InterPro" id="IPR003594">
    <property type="entry name" value="HATPase_dom"/>
</dbReference>
<dbReference type="InterPro" id="IPR004358">
    <property type="entry name" value="Sig_transdc_His_kin-like_C"/>
</dbReference>
<keyword evidence="5" id="KW-0808">Transferase</keyword>
<dbReference type="InterPro" id="IPR036890">
    <property type="entry name" value="HATPase_C_sf"/>
</dbReference>
<dbReference type="SMART" id="SM00065">
    <property type="entry name" value="GAF"/>
    <property type="match status" value="3"/>
</dbReference>